<keyword evidence="6 10" id="KW-0274">FAD</keyword>
<dbReference type="EC" id="2.7.1.180" evidence="1 10"/>
<dbReference type="Pfam" id="PF02424">
    <property type="entry name" value="ApbE"/>
    <property type="match status" value="1"/>
</dbReference>
<evidence type="ECO:0000256" key="3">
    <source>
        <dbReference type="ARBA" id="ARBA00022630"/>
    </source>
</evidence>
<dbReference type="Proteomes" id="UP000295706">
    <property type="component" value="Unassembled WGS sequence"/>
</dbReference>
<evidence type="ECO:0000256" key="11">
    <source>
        <dbReference type="PIRSR" id="PIRSR006268-2"/>
    </source>
</evidence>
<keyword evidence="13" id="KW-1185">Reference proteome</keyword>
<evidence type="ECO:0000256" key="5">
    <source>
        <dbReference type="ARBA" id="ARBA00022723"/>
    </source>
</evidence>
<comment type="caution">
    <text evidence="12">The sequence shown here is derived from an EMBL/GenBank/DDBJ whole genome shotgun (WGS) entry which is preliminary data.</text>
</comment>
<dbReference type="GO" id="GO:0016740">
    <property type="term" value="F:transferase activity"/>
    <property type="evidence" value="ECO:0007669"/>
    <property type="project" value="UniProtKB-UniRule"/>
</dbReference>
<sequence length="358" mass="40389">MPKVRMRNALKKVSFTRLFAKLKIRRHQHKAIFFYCISLPWILIYLPSVGYGQAKRYKFQKMLMGSPFQLVLYSSSDSVAQEAARKAFVRIEQLNERLSDYRDGSEINRLSATAGKKEWMAVSDDLFRILEISRKISRQTQGAFDVTVGPVVQLWRRALRRNHFPEPQELENVRKAVNYKYIRLRKRNRQVMLTKPSMRLDVGGIGKGFAADEALKIIKQEGISSALIDAGGDLTLADPPPGKTGWTVEITSGNGRDSTAILLLANVGVATSGATYRYLEHEGKRYSHIVNPKTGVGLRFHVRTTVVAPNGTLADALATACSVAGIQKSKKMLRRFPEAKVWLLEIRDGKQEEWKSIP</sequence>
<evidence type="ECO:0000256" key="4">
    <source>
        <dbReference type="ARBA" id="ARBA00022679"/>
    </source>
</evidence>
<evidence type="ECO:0000256" key="2">
    <source>
        <dbReference type="ARBA" id="ARBA00016337"/>
    </source>
</evidence>
<organism evidence="12 13">
    <name type="scientific">Arundinibacter roseus</name>
    <dbReference type="NCBI Taxonomy" id="2070510"/>
    <lineage>
        <taxon>Bacteria</taxon>
        <taxon>Pseudomonadati</taxon>
        <taxon>Bacteroidota</taxon>
        <taxon>Cytophagia</taxon>
        <taxon>Cytophagales</taxon>
        <taxon>Spirosomataceae</taxon>
        <taxon>Arundinibacter</taxon>
    </lineage>
</organism>
<comment type="similarity">
    <text evidence="10">Belongs to the ApbE family.</text>
</comment>
<dbReference type="InterPro" id="IPR024932">
    <property type="entry name" value="ApbE"/>
</dbReference>
<dbReference type="InterPro" id="IPR003374">
    <property type="entry name" value="ApbE-like_sf"/>
</dbReference>
<evidence type="ECO:0000256" key="8">
    <source>
        <dbReference type="ARBA" id="ARBA00031306"/>
    </source>
</evidence>
<feature type="binding site" evidence="11">
    <location>
        <position position="319"/>
    </location>
    <ligand>
        <name>Mg(2+)</name>
        <dbReference type="ChEBI" id="CHEBI:18420"/>
    </ligand>
</feature>
<comment type="catalytic activity">
    <reaction evidence="9 10">
        <text>L-threonyl-[protein] + FAD = FMN-L-threonyl-[protein] + AMP + H(+)</text>
        <dbReference type="Rhea" id="RHEA:36847"/>
        <dbReference type="Rhea" id="RHEA-COMP:11060"/>
        <dbReference type="Rhea" id="RHEA-COMP:11061"/>
        <dbReference type="ChEBI" id="CHEBI:15378"/>
        <dbReference type="ChEBI" id="CHEBI:30013"/>
        <dbReference type="ChEBI" id="CHEBI:57692"/>
        <dbReference type="ChEBI" id="CHEBI:74257"/>
        <dbReference type="ChEBI" id="CHEBI:456215"/>
        <dbReference type="EC" id="2.7.1.180"/>
    </reaction>
</comment>
<keyword evidence="7 10" id="KW-0460">Magnesium</keyword>
<accession>A0A4R4K0Q5</accession>
<keyword evidence="4 10" id="KW-0808">Transferase</keyword>
<dbReference type="EMBL" id="SMJU01000016">
    <property type="protein sequence ID" value="TDB60844.1"/>
    <property type="molecule type" value="Genomic_DNA"/>
</dbReference>
<evidence type="ECO:0000256" key="7">
    <source>
        <dbReference type="ARBA" id="ARBA00022842"/>
    </source>
</evidence>
<dbReference type="GO" id="GO:0046872">
    <property type="term" value="F:metal ion binding"/>
    <property type="evidence" value="ECO:0007669"/>
    <property type="project" value="UniProtKB-UniRule"/>
</dbReference>
<keyword evidence="5 10" id="KW-0479">Metal-binding</keyword>
<name>A0A4R4K0Q5_9BACT</name>
<dbReference type="Gene3D" id="3.10.520.10">
    <property type="entry name" value="ApbE-like domains"/>
    <property type="match status" value="1"/>
</dbReference>
<proteinExistence type="inferred from homology"/>
<evidence type="ECO:0000256" key="9">
    <source>
        <dbReference type="ARBA" id="ARBA00048540"/>
    </source>
</evidence>
<evidence type="ECO:0000313" key="12">
    <source>
        <dbReference type="EMBL" id="TDB60844.1"/>
    </source>
</evidence>
<dbReference type="PIRSF" id="PIRSF006268">
    <property type="entry name" value="ApbE"/>
    <property type="match status" value="1"/>
</dbReference>
<reference evidence="12 13" key="1">
    <citation type="submission" date="2019-02" db="EMBL/GenBank/DDBJ databases">
        <title>Arundinibacter roseus gen. nov., sp. nov., a new member of the family Cytophagaceae.</title>
        <authorList>
            <person name="Szuroczki S."/>
            <person name="Khayer B."/>
            <person name="Sproer C."/>
            <person name="Toumi M."/>
            <person name="Szabo A."/>
            <person name="Felfoldi T."/>
            <person name="Schumann P."/>
            <person name="Toth E."/>
        </authorList>
    </citation>
    <scope>NUCLEOTIDE SEQUENCE [LARGE SCALE GENOMIC DNA]</scope>
    <source>
        <strain evidence="12 13">DMA-k-7a</strain>
    </source>
</reference>
<feature type="binding site" evidence="11">
    <location>
        <position position="315"/>
    </location>
    <ligand>
        <name>Mg(2+)</name>
        <dbReference type="ChEBI" id="CHEBI:18420"/>
    </ligand>
</feature>
<dbReference type="OrthoDB" id="9778595at2"/>
<evidence type="ECO:0000256" key="10">
    <source>
        <dbReference type="PIRNR" id="PIRNR006268"/>
    </source>
</evidence>
<evidence type="ECO:0000256" key="6">
    <source>
        <dbReference type="ARBA" id="ARBA00022827"/>
    </source>
</evidence>
<dbReference type="PANTHER" id="PTHR30040">
    <property type="entry name" value="THIAMINE BIOSYNTHESIS LIPOPROTEIN APBE"/>
    <property type="match status" value="1"/>
</dbReference>
<comment type="cofactor">
    <cofactor evidence="11">
        <name>Mg(2+)</name>
        <dbReference type="ChEBI" id="CHEBI:18420"/>
    </cofactor>
    <cofactor evidence="11">
        <name>Mn(2+)</name>
        <dbReference type="ChEBI" id="CHEBI:29035"/>
    </cofactor>
    <text evidence="11">Magnesium. Can also use manganese.</text>
</comment>
<evidence type="ECO:0000313" key="13">
    <source>
        <dbReference type="Proteomes" id="UP000295706"/>
    </source>
</evidence>
<dbReference type="PANTHER" id="PTHR30040:SF2">
    <property type="entry name" value="FAD:PROTEIN FMN TRANSFERASE"/>
    <property type="match status" value="1"/>
</dbReference>
<protein>
    <recommendedName>
        <fullName evidence="2 10">FAD:protein FMN transferase</fullName>
        <ecNumber evidence="1 10">2.7.1.180</ecNumber>
    </recommendedName>
    <alternativeName>
        <fullName evidence="8 10">Flavin transferase</fullName>
    </alternativeName>
</protein>
<evidence type="ECO:0000256" key="1">
    <source>
        <dbReference type="ARBA" id="ARBA00011955"/>
    </source>
</evidence>
<keyword evidence="3 10" id="KW-0285">Flavoprotein</keyword>
<dbReference type="AlphaFoldDB" id="A0A4R4K0Q5"/>
<gene>
    <name evidence="12" type="ORF">EZE20_20590</name>
</gene>
<dbReference type="SUPFAM" id="SSF143631">
    <property type="entry name" value="ApbE-like"/>
    <property type="match status" value="1"/>
</dbReference>
<feature type="binding site" evidence="11">
    <location>
        <position position="204"/>
    </location>
    <ligand>
        <name>Mg(2+)</name>
        <dbReference type="ChEBI" id="CHEBI:18420"/>
    </ligand>
</feature>